<sequence>MEPYISKGNKFSYPLICNGHRPEVEPVGLPHSIQGSSTNFTRVMIEWTNNQNITHIQMSTTTQNIDQQSTEVKSSKPTWQDIEKAIVIITQAGVYYKKKKDEKFMQNYKKRYTELHQAEDPDIYILNNAKRIFPNEEKYIEMKKQYQEWYKYKNEPKILQAILKLNDLYYQLAKDYFATNEEIEEEANDFLNS</sequence>
<dbReference type="OrthoDB" id="2322713at2759"/>
<comment type="caution">
    <text evidence="1">The sequence shown here is derived from an EMBL/GenBank/DDBJ whole genome shotgun (WGS) entry which is preliminary data.</text>
</comment>
<organism evidence="1 2">
    <name type="scientific">Diversispora epigaea</name>
    <dbReference type="NCBI Taxonomy" id="1348612"/>
    <lineage>
        <taxon>Eukaryota</taxon>
        <taxon>Fungi</taxon>
        <taxon>Fungi incertae sedis</taxon>
        <taxon>Mucoromycota</taxon>
        <taxon>Glomeromycotina</taxon>
        <taxon>Glomeromycetes</taxon>
        <taxon>Diversisporales</taxon>
        <taxon>Diversisporaceae</taxon>
        <taxon>Diversispora</taxon>
    </lineage>
</organism>
<evidence type="ECO:0000313" key="1">
    <source>
        <dbReference type="EMBL" id="RHZ72143.1"/>
    </source>
</evidence>
<gene>
    <name evidence="1" type="ORF">Glove_245g33</name>
</gene>
<dbReference type="AlphaFoldDB" id="A0A397IGG4"/>
<proteinExistence type="predicted"/>
<accession>A0A397IGG4</accession>
<keyword evidence="2" id="KW-1185">Reference proteome</keyword>
<dbReference type="Proteomes" id="UP000266861">
    <property type="component" value="Unassembled WGS sequence"/>
</dbReference>
<name>A0A397IGG4_9GLOM</name>
<dbReference type="EMBL" id="PQFF01000226">
    <property type="protein sequence ID" value="RHZ72143.1"/>
    <property type="molecule type" value="Genomic_DNA"/>
</dbReference>
<evidence type="ECO:0000313" key="2">
    <source>
        <dbReference type="Proteomes" id="UP000266861"/>
    </source>
</evidence>
<reference evidence="1 2" key="1">
    <citation type="submission" date="2018-08" db="EMBL/GenBank/DDBJ databases">
        <title>Genome and evolution of the arbuscular mycorrhizal fungus Diversispora epigaea (formerly Glomus versiforme) and its bacterial endosymbionts.</title>
        <authorList>
            <person name="Sun X."/>
            <person name="Fei Z."/>
            <person name="Harrison M."/>
        </authorList>
    </citation>
    <scope>NUCLEOTIDE SEQUENCE [LARGE SCALE GENOMIC DNA]</scope>
    <source>
        <strain evidence="1 2">IT104</strain>
    </source>
</reference>
<protein>
    <submittedName>
        <fullName evidence="1">Uncharacterized protein</fullName>
    </submittedName>
</protein>